<gene>
    <name evidence="1" type="ORF">CC78DRAFT_511637</name>
</gene>
<protein>
    <submittedName>
        <fullName evidence="1">Uncharacterized protein</fullName>
    </submittedName>
</protein>
<reference evidence="2" key="1">
    <citation type="journal article" date="2020" name="Stud. Mycol.">
        <title>101 Dothideomycetes genomes: A test case for predicting lifestyles and emergence of pathogens.</title>
        <authorList>
            <person name="Haridas S."/>
            <person name="Albert R."/>
            <person name="Binder M."/>
            <person name="Bloem J."/>
            <person name="LaButti K."/>
            <person name="Salamov A."/>
            <person name="Andreopoulos B."/>
            <person name="Baker S."/>
            <person name="Barry K."/>
            <person name="Bills G."/>
            <person name="Bluhm B."/>
            <person name="Cannon C."/>
            <person name="Castanera R."/>
            <person name="Culley D."/>
            <person name="Daum C."/>
            <person name="Ezra D."/>
            <person name="Gonzalez J."/>
            <person name="Henrissat B."/>
            <person name="Kuo A."/>
            <person name="Liang C."/>
            <person name="Lipzen A."/>
            <person name="Lutzoni F."/>
            <person name="Magnuson J."/>
            <person name="Mondo S."/>
            <person name="Nolan M."/>
            <person name="Ohm R."/>
            <person name="Pangilinan J."/>
            <person name="Park H.-J."/>
            <person name="Ramirez L."/>
            <person name="Alfaro M."/>
            <person name="Sun H."/>
            <person name="Tritt A."/>
            <person name="Yoshinaga Y."/>
            <person name="Zwiers L.-H."/>
            <person name="Turgeon B."/>
            <person name="Goodwin S."/>
            <person name="Spatafora J."/>
            <person name="Crous P."/>
            <person name="Grigoriev I."/>
        </authorList>
    </citation>
    <scope>NUCLEOTIDE SEQUENCE [LARGE SCALE GENOMIC DNA]</scope>
    <source>
        <strain evidence="2">CBS 304.66</strain>
    </source>
</reference>
<evidence type="ECO:0000313" key="1">
    <source>
        <dbReference type="EMBL" id="KAF2267514.1"/>
    </source>
</evidence>
<dbReference type="EMBL" id="ML986590">
    <property type="protein sequence ID" value="KAF2267514.1"/>
    <property type="molecule type" value="Genomic_DNA"/>
</dbReference>
<comment type="caution">
    <text evidence="1">The sequence shown here is derived from an EMBL/GenBank/DDBJ whole genome shotgun (WGS) entry which is preliminary data.</text>
</comment>
<evidence type="ECO:0000313" key="2">
    <source>
        <dbReference type="Proteomes" id="UP000800093"/>
    </source>
</evidence>
<dbReference type="AlphaFoldDB" id="A0A9P4KIY7"/>
<proteinExistence type="predicted"/>
<name>A0A9P4KIY7_9PLEO</name>
<keyword evidence="2" id="KW-1185">Reference proteome</keyword>
<feature type="non-terminal residue" evidence="1">
    <location>
        <position position="1"/>
    </location>
</feature>
<sequence>PQTHPQHIAPPSSLPFWPPYGDPAPRVTASAFWCTARSLLHLPHHSRLSTLPRCRYGVHGLRLPQLHHRRLFLPLIPRRLHQFTITSCVTSSSCLHPSIFTSASSSLVRLTPASPVGCV</sequence>
<accession>A0A9P4KIY7</accession>
<dbReference type="Proteomes" id="UP000800093">
    <property type="component" value="Unassembled WGS sequence"/>
</dbReference>
<organism evidence="1 2">
    <name type="scientific">Lojkania enalia</name>
    <dbReference type="NCBI Taxonomy" id="147567"/>
    <lineage>
        <taxon>Eukaryota</taxon>
        <taxon>Fungi</taxon>
        <taxon>Dikarya</taxon>
        <taxon>Ascomycota</taxon>
        <taxon>Pezizomycotina</taxon>
        <taxon>Dothideomycetes</taxon>
        <taxon>Pleosporomycetidae</taxon>
        <taxon>Pleosporales</taxon>
        <taxon>Pleosporales incertae sedis</taxon>
        <taxon>Lojkania</taxon>
    </lineage>
</organism>